<organism evidence="3 4">
    <name type="scientific">Aquatica leii</name>
    <dbReference type="NCBI Taxonomy" id="1421715"/>
    <lineage>
        <taxon>Eukaryota</taxon>
        <taxon>Metazoa</taxon>
        <taxon>Ecdysozoa</taxon>
        <taxon>Arthropoda</taxon>
        <taxon>Hexapoda</taxon>
        <taxon>Insecta</taxon>
        <taxon>Pterygota</taxon>
        <taxon>Neoptera</taxon>
        <taxon>Endopterygota</taxon>
        <taxon>Coleoptera</taxon>
        <taxon>Polyphaga</taxon>
        <taxon>Elateriformia</taxon>
        <taxon>Elateroidea</taxon>
        <taxon>Lampyridae</taxon>
        <taxon>Luciolinae</taxon>
        <taxon>Aquatica</taxon>
    </lineage>
</organism>
<dbReference type="SUPFAM" id="SSF81324">
    <property type="entry name" value="Voltage-gated potassium channels"/>
    <property type="match status" value="3"/>
</dbReference>
<evidence type="ECO:0000313" key="4">
    <source>
        <dbReference type="Proteomes" id="UP001353858"/>
    </source>
</evidence>
<keyword evidence="1" id="KW-0472">Membrane</keyword>
<keyword evidence="1" id="KW-1133">Transmembrane helix</keyword>
<dbReference type="SMART" id="SM00100">
    <property type="entry name" value="cNMP"/>
    <property type="match status" value="3"/>
</dbReference>
<keyword evidence="1" id="KW-0812">Transmembrane</keyword>
<gene>
    <name evidence="3" type="ORF">RN001_011001</name>
</gene>
<protein>
    <recommendedName>
        <fullName evidence="2">Cyclic nucleotide-binding domain-containing protein</fullName>
    </recommendedName>
</protein>
<feature type="transmembrane region" description="Helical" evidence="1">
    <location>
        <begin position="941"/>
        <end position="960"/>
    </location>
</feature>
<proteinExistence type="predicted"/>
<feature type="domain" description="Cyclic nucleotide-binding" evidence="2">
    <location>
        <begin position="682"/>
        <end position="774"/>
    </location>
</feature>
<dbReference type="PROSITE" id="PS50042">
    <property type="entry name" value="CNMP_BINDING_3"/>
    <property type="match status" value="3"/>
</dbReference>
<dbReference type="InterPro" id="IPR018490">
    <property type="entry name" value="cNMP-bd_dom_sf"/>
</dbReference>
<dbReference type="EMBL" id="JARPUR010000004">
    <property type="protein sequence ID" value="KAK4878495.1"/>
    <property type="molecule type" value="Genomic_DNA"/>
</dbReference>
<dbReference type="Pfam" id="PF00027">
    <property type="entry name" value="cNMP_binding"/>
    <property type="match status" value="2"/>
</dbReference>
<evidence type="ECO:0000313" key="3">
    <source>
        <dbReference type="EMBL" id="KAK4878495.1"/>
    </source>
</evidence>
<dbReference type="Gene3D" id="1.10.287.70">
    <property type="match status" value="3"/>
</dbReference>
<feature type="transmembrane region" description="Helical" evidence="1">
    <location>
        <begin position="862"/>
        <end position="881"/>
    </location>
</feature>
<evidence type="ECO:0000256" key="1">
    <source>
        <dbReference type="SAM" id="Phobius"/>
    </source>
</evidence>
<feature type="domain" description="Cyclic nucleotide-binding" evidence="2">
    <location>
        <begin position="223"/>
        <end position="271"/>
    </location>
</feature>
<evidence type="ECO:0000259" key="2">
    <source>
        <dbReference type="PROSITE" id="PS50042"/>
    </source>
</evidence>
<dbReference type="CDD" id="cd00038">
    <property type="entry name" value="CAP_ED"/>
    <property type="match status" value="3"/>
</dbReference>
<keyword evidence="4" id="KW-1185">Reference proteome</keyword>
<dbReference type="PANTHER" id="PTHR45689">
    <property type="entry name" value="I[[H]] CHANNEL, ISOFORM E"/>
    <property type="match status" value="1"/>
</dbReference>
<feature type="transmembrane region" description="Helical" evidence="1">
    <location>
        <begin position="401"/>
        <end position="422"/>
    </location>
</feature>
<dbReference type="GO" id="GO:0098855">
    <property type="term" value="C:HCN channel complex"/>
    <property type="evidence" value="ECO:0007669"/>
    <property type="project" value="TreeGrafter"/>
</dbReference>
<feature type="transmembrane region" description="Helical" evidence="1">
    <location>
        <begin position="370"/>
        <end position="389"/>
    </location>
</feature>
<dbReference type="Gene3D" id="2.60.120.10">
    <property type="entry name" value="Jelly Rolls"/>
    <property type="match status" value="3"/>
</dbReference>
<dbReference type="InterPro" id="IPR000595">
    <property type="entry name" value="cNMP-bd_dom"/>
</dbReference>
<name>A0AAN7Q3R7_9COLE</name>
<dbReference type="Proteomes" id="UP001353858">
    <property type="component" value="Unassembled WGS sequence"/>
</dbReference>
<comment type="caution">
    <text evidence="3">The sequence shown here is derived from an EMBL/GenBank/DDBJ whole genome shotgun (WGS) entry which is preliminary data.</text>
</comment>
<reference evidence="4" key="1">
    <citation type="submission" date="2023-01" db="EMBL/GenBank/DDBJ databases">
        <title>Key to firefly adult light organ development and bioluminescence: homeobox transcription factors regulate luciferase expression and transportation to peroxisome.</title>
        <authorList>
            <person name="Fu X."/>
        </authorList>
    </citation>
    <scope>NUCLEOTIDE SEQUENCE [LARGE SCALE GENOMIC DNA]</scope>
</reference>
<dbReference type="InterPro" id="IPR014710">
    <property type="entry name" value="RmlC-like_jellyroll"/>
</dbReference>
<dbReference type="PANTHER" id="PTHR45689:SF14">
    <property type="entry name" value="CYCLIC NUCLEOTIDE-GATED CATION CHANNEL SUBUNIT A-LIKE PROTEIN"/>
    <property type="match status" value="1"/>
</dbReference>
<dbReference type="GO" id="GO:0003254">
    <property type="term" value="P:regulation of membrane depolarization"/>
    <property type="evidence" value="ECO:0007669"/>
    <property type="project" value="TreeGrafter"/>
</dbReference>
<feature type="transmembrane region" description="Helical" evidence="1">
    <location>
        <begin position="129"/>
        <end position="149"/>
    </location>
</feature>
<feature type="domain" description="Cyclic nucleotide-binding" evidence="2">
    <location>
        <begin position="1174"/>
        <end position="1284"/>
    </location>
</feature>
<dbReference type="InterPro" id="IPR051413">
    <property type="entry name" value="K/Na_HCN_channel"/>
</dbReference>
<feature type="transmembrane region" description="Helical" evidence="1">
    <location>
        <begin position="1080"/>
        <end position="1100"/>
    </location>
</feature>
<dbReference type="GO" id="GO:0005249">
    <property type="term" value="F:voltage-gated potassium channel activity"/>
    <property type="evidence" value="ECO:0007669"/>
    <property type="project" value="TreeGrafter"/>
</dbReference>
<dbReference type="Gene3D" id="1.10.287.630">
    <property type="entry name" value="Helix hairpin bin"/>
    <property type="match status" value="3"/>
</dbReference>
<sequence>MIIFAYIKIKTERTKYLRIIGVLKVFRIRKFSIYFRKVSETWELSALECKIIEYSVHGILLIHWMACIHYTIPNIVVENYPGRTLDEFWIGKYLLLDFSYVDQYIRSIYLAGQLLFNVSYGMFEPTTELQLVMSILTFIIGNIYVAIILSAESKYREITNQVQEYMRCKQLPINMQKRLMSYYEYRFQKKYFREDLILASLSVRLRREINVYCYRRLIESVSIFKNMPQHLVVDVVNSLKEEIFLPNDIIVKANSIGDCMYFIASGTVCVTTCTGKEDFIALVKKNKTDNLKMHSKHVCTLETGSESNLPQVSNPFSRVCRNIRKLTIVSPTNKQCKRYFRSGAAISLERKRHVQSKLWYIIHPFSVFRLYWETSMTVLLFFIIILNALDDAFKMSKEWSAKSVVILLLEFACFLDIMLKFITGYENECTKEIILDPLKIAKKHFTSPLFYLEVITNTPMIIFAYIKIKTERTKYLRIIGVLKVFRIRKFSIYFRKVSETWELSALECKIIEYSVHGILLIHWMACIHYTIPNIVVENYPGRTLDEFWIGKYLLLDFSYVDQYIRSIYLAGQLLFNVSYGMFEPTTELQLVMSILTFIIGNIYVAIILSAESKYREITNQVQEYMRCKQLPINMQKRLMSYYEYRFQKKYFREDLILASLSVRLRREINVYCYRRLIESVSIFKNMPQHLVVDVVNSLKEEIFLPNDIIVKANSIGDCMYFIASGTVCVTTCTGKEICHLYDGAYFGEVALLMKDQKRIANVYALETCQIYRLDLKKNKTDNLKMHSKHVCTLETGSESNLPQVSNPFSRVCRNIRKLTIVSPTNKQCKRYFRSGAAISLERKRHVQSKLWYIIHPFSVFRLYWETSMTVLLFFIIILNALDDAFKMSKEWSAKSVVILLLEFACFLDIMLKFITGYENECTKEIILDPLKIAKKHFTSPLFYLEVITNTPMIIFAYIKIKTERTKYLRIIGVLKVFRIRKFSIYFRKVSETWELSALECKIIEYSVHGILLIHWMACIHYTIPNIVVENYPGRSLDEFWIGKYLLLDFSYVDQYIRSIYLAGQLLFNVSYGMFEPTTELELVMSILTFIIGNIYVAIILSAESKYREITNQVQEYMRCKQLPINMQKRLMSYYEYRFQKKYFREDLILASLSVRLRREINVYCYRRLIESVSIFKNMPQHLVVDVVNSLKEEIFLPNDIIVKANSIGDCMYFIASGTVCVTTCTGKEICHLYDGAYFGEVALLMKDQKRIANVYALETCQIYRLDRKQFRTCFSHNTDLYKKLEKTANIRLEKTAILEELHKKYLLSLETPLL</sequence>
<dbReference type="GO" id="GO:0035725">
    <property type="term" value="P:sodium ion transmembrane transport"/>
    <property type="evidence" value="ECO:0007669"/>
    <property type="project" value="TreeGrafter"/>
</dbReference>
<feature type="transmembrane region" description="Helical" evidence="1">
    <location>
        <begin position="590"/>
        <end position="610"/>
    </location>
</feature>
<feature type="transmembrane region" description="Helical" evidence="1">
    <location>
        <begin position="893"/>
        <end position="914"/>
    </location>
</feature>
<dbReference type="SUPFAM" id="SSF51206">
    <property type="entry name" value="cAMP-binding domain-like"/>
    <property type="match status" value="3"/>
</dbReference>
<accession>A0AAN7Q3R7</accession>